<dbReference type="EMBL" id="CM001487">
    <property type="protein sequence ID" value="EIM56393.1"/>
    <property type="molecule type" value="Genomic_DNA"/>
</dbReference>
<dbReference type="eggNOG" id="COG2208">
    <property type="taxonomic scope" value="Bacteria"/>
</dbReference>
<feature type="transmembrane region" description="Helical" evidence="2">
    <location>
        <begin position="79"/>
        <end position="100"/>
    </location>
</feature>
<dbReference type="PANTHER" id="PTHR43156">
    <property type="entry name" value="STAGE II SPORULATION PROTEIN E-RELATED"/>
    <property type="match status" value="1"/>
</dbReference>
<name>I5ARH0_EUBC6</name>
<evidence type="ECO:0000259" key="3">
    <source>
        <dbReference type="SMART" id="SM00331"/>
    </source>
</evidence>
<dbReference type="InterPro" id="IPR052016">
    <property type="entry name" value="Bact_Sigma-Reg"/>
</dbReference>
<dbReference type="SUPFAM" id="SSF81606">
    <property type="entry name" value="PP2C-like"/>
    <property type="match status" value="1"/>
</dbReference>
<dbReference type="AlphaFoldDB" id="I5ARH0"/>
<organism evidence="4 5">
    <name type="scientific">Eubacterium cellulosolvens (strain ATCC 43171 / JCM 9499 / 6)</name>
    <name type="common">Cillobacterium cellulosolvens</name>
    <dbReference type="NCBI Taxonomy" id="633697"/>
    <lineage>
        <taxon>Bacteria</taxon>
        <taxon>Bacillati</taxon>
        <taxon>Bacillota</taxon>
        <taxon>Clostridia</taxon>
        <taxon>Eubacteriales</taxon>
        <taxon>Eubacteriaceae</taxon>
        <taxon>Eubacterium</taxon>
    </lineage>
</organism>
<evidence type="ECO:0000256" key="1">
    <source>
        <dbReference type="ARBA" id="ARBA00022801"/>
    </source>
</evidence>
<feature type="transmembrane region" description="Helical" evidence="2">
    <location>
        <begin position="184"/>
        <end position="203"/>
    </location>
</feature>
<keyword evidence="5" id="KW-1185">Reference proteome</keyword>
<keyword evidence="1" id="KW-0378">Hydrolase</keyword>
<accession>I5ARH0</accession>
<feature type="transmembrane region" description="Helical" evidence="2">
    <location>
        <begin position="106"/>
        <end position="129"/>
    </location>
</feature>
<evidence type="ECO:0000256" key="2">
    <source>
        <dbReference type="SAM" id="Phobius"/>
    </source>
</evidence>
<dbReference type="Pfam" id="PF07228">
    <property type="entry name" value="SpoIIE"/>
    <property type="match status" value="1"/>
</dbReference>
<gene>
    <name evidence="4" type="ORF">EubceDRAFT1_0551</name>
</gene>
<feature type="transmembrane region" description="Helical" evidence="2">
    <location>
        <begin position="149"/>
        <end position="172"/>
    </location>
</feature>
<reference evidence="4 5" key="1">
    <citation type="submission" date="2010-08" db="EMBL/GenBank/DDBJ databases">
        <authorList>
            <consortium name="US DOE Joint Genome Institute (JGI-PGF)"/>
            <person name="Lucas S."/>
            <person name="Copeland A."/>
            <person name="Lapidus A."/>
            <person name="Cheng J.-F."/>
            <person name="Bruce D."/>
            <person name="Goodwin L."/>
            <person name="Pitluck S."/>
            <person name="Land M.L."/>
            <person name="Hauser L."/>
            <person name="Chang Y.-J."/>
            <person name="Anderson I.J."/>
            <person name="Johnson E."/>
            <person name="Mulhopadhyay B."/>
            <person name="Kyrpides N."/>
            <person name="Woyke T.J."/>
        </authorList>
    </citation>
    <scope>NUCLEOTIDE SEQUENCE [LARGE SCALE GENOMIC DNA]</scope>
    <source>
        <strain evidence="4 5">6</strain>
    </source>
</reference>
<keyword evidence="2" id="KW-0812">Transmembrane</keyword>
<dbReference type="HOGENOM" id="CLU_534941_0_0_9"/>
<proteinExistence type="predicted"/>
<keyword evidence="2" id="KW-0472">Membrane</keyword>
<dbReference type="Proteomes" id="UP000005753">
    <property type="component" value="Chromosome"/>
</dbReference>
<dbReference type="InterPro" id="IPR001932">
    <property type="entry name" value="PPM-type_phosphatase-like_dom"/>
</dbReference>
<dbReference type="SMART" id="SM00331">
    <property type="entry name" value="PP2C_SIG"/>
    <property type="match status" value="1"/>
</dbReference>
<feature type="transmembrane region" description="Helical" evidence="2">
    <location>
        <begin position="12"/>
        <end position="33"/>
    </location>
</feature>
<dbReference type="STRING" id="633697.EubceDRAFT1_0551"/>
<evidence type="ECO:0000313" key="4">
    <source>
        <dbReference type="EMBL" id="EIM56393.1"/>
    </source>
</evidence>
<evidence type="ECO:0000313" key="5">
    <source>
        <dbReference type="Proteomes" id="UP000005753"/>
    </source>
</evidence>
<dbReference type="InterPro" id="IPR036457">
    <property type="entry name" value="PPM-type-like_dom_sf"/>
</dbReference>
<feature type="transmembrane region" description="Helical" evidence="2">
    <location>
        <begin position="238"/>
        <end position="256"/>
    </location>
</feature>
<feature type="transmembrane region" description="Helical" evidence="2">
    <location>
        <begin position="39"/>
        <end position="63"/>
    </location>
</feature>
<protein>
    <submittedName>
        <fullName evidence="4">Serine phosphatase RsbU, regulator of sigma subunit</fullName>
    </submittedName>
</protein>
<keyword evidence="2" id="KW-1133">Transmembrane helix</keyword>
<feature type="transmembrane region" description="Helical" evidence="2">
    <location>
        <begin position="215"/>
        <end position="232"/>
    </location>
</feature>
<dbReference type="Gene3D" id="3.60.40.10">
    <property type="entry name" value="PPM-type phosphatase domain"/>
    <property type="match status" value="1"/>
</dbReference>
<feature type="domain" description="PPM-type phosphatase" evidence="3">
    <location>
        <begin position="292"/>
        <end position="513"/>
    </location>
</feature>
<dbReference type="PANTHER" id="PTHR43156:SF2">
    <property type="entry name" value="STAGE II SPORULATION PROTEIN E"/>
    <property type="match status" value="1"/>
</dbReference>
<sequence>MEKVLRKRLLFLHRVTEWIIFAEVILLGIALWHRSIYRISPLYLVTVSVEMMALTCVSILGFCSRADENFQYKDKNTQYFVGMLMVCGMGLFADAMCWILDGVPRFRYLVVASNTTYYLAGSFMIYFFWRYLATYLQIETKVIKYATRLMILGRVISNFLIVLNLFYGYYFYVDETGTYHRADGFIYSQLYLIIAVFSCLTIVIMERGKMTKVEIITVICYLMGPYIAQIATMNSYGLSFTFPVVFIFILIIYSVMNVQKSKNQAMTTRELKLASDIQESALPSTFPAFPDIEEIDLYACMKPAKEVGGDFYDFFEIDDHRIALVMADVSGKGIPAALFMMIAKTLIKNYAQNGNLSPAEVLAATNNSLCENNSSDYFVTLWLGFLDYKTGYLVTANAGHEYPMIRRSRKGFELFKDKHGVPLASLEGLTYKNYKMEEFYLNPGDKIFVYTDGIAESINNRNEQFGTDRIRASLNRHEKSNPRETIDAMWLDLQLFIGDVPQFDDVTMLQLEYKGTKDKEQSEAEVVASEA</sequence>
<dbReference type="OrthoDB" id="9763484at2"/>
<reference evidence="4 5" key="2">
    <citation type="submission" date="2012-02" db="EMBL/GenBank/DDBJ databases">
        <title>Improved High-Quality Draft sequence of Eubacterium cellulosolvens 6.</title>
        <authorList>
            <consortium name="US DOE Joint Genome Institute"/>
            <person name="Lucas S."/>
            <person name="Han J."/>
            <person name="Lapidus A."/>
            <person name="Cheng J.-F."/>
            <person name="Goodwin L."/>
            <person name="Pitluck S."/>
            <person name="Peters L."/>
            <person name="Mikhailova N."/>
            <person name="Gu W."/>
            <person name="Detter J.C."/>
            <person name="Han C."/>
            <person name="Tapia R."/>
            <person name="Land M."/>
            <person name="Hauser L."/>
            <person name="Kyrpides N."/>
            <person name="Ivanova N."/>
            <person name="Pagani I."/>
            <person name="Johnson E."/>
            <person name="Mukhopadhyay B."/>
            <person name="Anderson I."/>
            <person name="Woyke T."/>
        </authorList>
    </citation>
    <scope>NUCLEOTIDE SEQUENCE [LARGE SCALE GENOMIC DNA]</scope>
    <source>
        <strain evidence="4 5">6</strain>
    </source>
</reference>
<dbReference type="GO" id="GO:0016791">
    <property type="term" value="F:phosphatase activity"/>
    <property type="evidence" value="ECO:0007669"/>
    <property type="project" value="TreeGrafter"/>
</dbReference>